<evidence type="ECO:0000259" key="16">
    <source>
        <dbReference type="PROSITE" id="PS51337"/>
    </source>
</evidence>
<feature type="binding site" description="axial binding residue" evidence="10">
    <location>
        <position position="410"/>
    </location>
    <ligand>
        <name>methylcob(III)alamin</name>
        <dbReference type="ChEBI" id="CHEBI:28115"/>
    </ligand>
    <ligandPart>
        <name>Co</name>
        <dbReference type="ChEBI" id="CHEBI:27638"/>
    </ligandPart>
</feature>
<dbReference type="InterPro" id="IPR037010">
    <property type="entry name" value="VitB12-dep_Met_synth_activ_sf"/>
</dbReference>
<feature type="binding site" evidence="11">
    <location>
        <position position="776"/>
    </location>
    <ligand>
        <name>S-adenosyl-L-methionine</name>
        <dbReference type="ChEBI" id="CHEBI:59789"/>
    </ligand>
</feature>
<comment type="caution">
    <text evidence="17">The sequence shown here is derived from an EMBL/GenBank/DDBJ whole genome shotgun (WGS) entry which is preliminary data.</text>
</comment>
<dbReference type="GO" id="GO:0008270">
    <property type="term" value="F:zinc ion binding"/>
    <property type="evidence" value="ECO:0007669"/>
    <property type="project" value="InterPro"/>
</dbReference>
<dbReference type="GO" id="GO:0005829">
    <property type="term" value="C:cytosol"/>
    <property type="evidence" value="ECO:0007669"/>
    <property type="project" value="TreeGrafter"/>
</dbReference>
<dbReference type="InterPro" id="IPR011822">
    <property type="entry name" value="MetH"/>
</dbReference>
<dbReference type="InterPro" id="IPR050554">
    <property type="entry name" value="Met_Synthase/Corrinoid"/>
</dbReference>
<dbReference type="eggNOG" id="COG1410">
    <property type="taxonomic scope" value="Bacteria"/>
</dbReference>
<dbReference type="GO" id="GO:0032259">
    <property type="term" value="P:methylation"/>
    <property type="evidence" value="ECO:0007669"/>
    <property type="project" value="UniProtKB-KW"/>
</dbReference>
<keyword evidence="3 10" id="KW-0846">Cobalamin</keyword>
<dbReference type="FunFam" id="3.40.50.280:FF:000001">
    <property type="entry name" value="Methionine synthase"/>
    <property type="match status" value="1"/>
</dbReference>
<dbReference type="CDD" id="cd00740">
    <property type="entry name" value="MeTr"/>
    <property type="match status" value="1"/>
</dbReference>
<dbReference type="Gene3D" id="1.10.1240.10">
    <property type="entry name" value="Methionine synthase domain"/>
    <property type="match status" value="1"/>
</dbReference>
<dbReference type="PANTHER" id="PTHR45833">
    <property type="entry name" value="METHIONINE SYNTHASE"/>
    <property type="match status" value="1"/>
</dbReference>
<dbReference type="PROSITE" id="PS51332">
    <property type="entry name" value="B12_BINDING"/>
    <property type="match status" value="1"/>
</dbReference>
<evidence type="ECO:0000256" key="4">
    <source>
        <dbReference type="ARBA" id="ARBA00022679"/>
    </source>
</evidence>
<protein>
    <recommendedName>
        <fullName evidence="9">Methionine synthase</fullName>
        <ecNumber evidence="9">2.1.1.13</ecNumber>
    </recommendedName>
</protein>
<evidence type="ECO:0000256" key="3">
    <source>
        <dbReference type="ARBA" id="ARBA00022628"/>
    </source>
</evidence>
<dbReference type="InterPro" id="IPR036724">
    <property type="entry name" value="Cobalamin-bd_sf"/>
</dbReference>
<keyword evidence="4 12" id="KW-0808">Transferase</keyword>
<feature type="binding site" evidence="11">
    <location>
        <position position="596"/>
    </location>
    <ligand>
        <name>S-adenosyl-L-methionine</name>
        <dbReference type="ChEBI" id="CHEBI:59789"/>
    </ligand>
</feature>
<dbReference type="Pfam" id="PF00809">
    <property type="entry name" value="Pterin_bind"/>
    <property type="match status" value="1"/>
</dbReference>
<dbReference type="SUPFAM" id="SSF47644">
    <property type="entry name" value="Methionine synthase domain"/>
    <property type="match status" value="1"/>
</dbReference>
<organism evidence="17 18">
    <name type="scientific">Sphingomonas parapaucimobilis NBRC 15100</name>
    <dbReference type="NCBI Taxonomy" id="1219049"/>
    <lineage>
        <taxon>Bacteria</taxon>
        <taxon>Pseudomonadati</taxon>
        <taxon>Pseudomonadota</taxon>
        <taxon>Alphaproteobacteria</taxon>
        <taxon>Sphingomonadales</taxon>
        <taxon>Sphingomonadaceae</taxon>
        <taxon>Sphingomonas</taxon>
    </lineage>
</organism>
<proteinExistence type="inferred from homology"/>
<dbReference type="PANTHER" id="PTHR45833:SF1">
    <property type="entry name" value="METHIONINE SYNTHASE"/>
    <property type="match status" value="1"/>
</dbReference>
<dbReference type="Gene3D" id="1.10.288.10">
    <property type="entry name" value="Cobalamin-dependent Methionine Synthase, domain 2"/>
    <property type="match status" value="1"/>
</dbReference>
<dbReference type="PROSITE" id="PS50972">
    <property type="entry name" value="PTERIN_BINDING"/>
    <property type="match status" value="1"/>
</dbReference>
<dbReference type="EMBL" id="BBPI01000027">
    <property type="protein sequence ID" value="GAM00282.1"/>
    <property type="molecule type" value="Genomic_DNA"/>
</dbReference>
<evidence type="ECO:0000256" key="12">
    <source>
        <dbReference type="PROSITE-ProRule" id="PRU00346"/>
    </source>
</evidence>
<dbReference type="SUPFAM" id="SSF56507">
    <property type="entry name" value="Methionine synthase activation domain-like"/>
    <property type="match status" value="1"/>
</dbReference>
<name>A0A0A1W577_9SPHN</name>
<dbReference type="GO" id="GO:0046653">
    <property type="term" value="P:tetrahydrofolate metabolic process"/>
    <property type="evidence" value="ECO:0007669"/>
    <property type="project" value="TreeGrafter"/>
</dbReference>
<dbReference type="Gene3D" id="3.20.20.20">
    <property type="entry name" value="Dihydropteroate synthase-like"/>
    <property type="match status" value="1"/>
</dbReference>
<evidence type="ECO:0000313" key="18">
    <source>
        <dbReference type="Proteomes" id="UP000032305"/>
    </source>
</evidence>
<dbReference type="Pfam" id="PF02310">
    <property type="entry name" value="B12-binding"/>
    <property type="match status" value="1"/>
</dbReference>
<evidence type="ECO:0000256" key="7">
    <source>
        <dbReference type="ARBA" id="ARBA00022737"/>
    </source>
</evidence>
<dbReference type="NCBIfam" id="TIGR02082">
    <property type="entry name" value="metH"/>
    <property type="match status" value="1"/>
</dbReference>
<feature type="domain" description="AdoMet activation" evidence="14">
    <location>
        <begin position="547"/>
        <end position="865"/>
    </location>
</feature>
<dbReference type="Pfam" id="PF02965">
    <property type="entry name" value="Met_synt_B12"/>
    <property type="match status" value="1"/>
</dbReference>
<dbReference type="RefSeq" id="WP_042484916.1">
    <property type="nucleotide sequence ID" value="NZ_BBPI01000027.1"/>
</dbReference>
<dbReference type="GO" id="GO:0050667">
    <property type="term" value="P:homocysteine metabolic process"/>
    <property type="evidence" value="ECO:0007669"/>
    <property type="project" value="TreeGrafter"/>
</dbReference>
<evidence type="ECO:0000256" key="9">
    <source>
        <dbReference type="NCBIfam" id="TIGR02082"/>
    </source>
</evidence>
<keyword evidence="18" id="KW-1185">Reference proteome</keyword>
<keyword evidence="6 10" id="KW-0479">Metal-binding</keyword>
<dbReference type="InterPro" id="IPR011005">
    <property type="entry name" value="Dihydropteroate_synth-like_sf"/>
</dbReference>
<feature type="binding site" evidence="11">
    <location>
        <position position="459"/>
    </location>
    <ligand>
        <name>methylcob(III)alamin</name>
        <dbReference type="ChEBI" id="CHEBI:28115"/>
    </ligand>
</feature>
<dbReference type="InterPro" id="IPR003759">
    <property type="entry name" value="Cbl-bd_cap"/>
</dbReference>
<accession>A0A0A1W577</accession>
<gene>
    <name evidence="17" type="primary">metH</name>
    <name evidence="17" type="ORF">SP5_027_00150</name>
</gene>
<evidence type="ECO:0000256" key="11">
    <source>
        <dbReference type="PIRSR" id="PIRSR000381-2"/>
    </source>
</evidence>
<evidence type="ECO:0000259" key="14">
    <source>
        <dbReference type="PROSITE" id="PS50974"/>
    </source>
</evidence>
<dbReference type="SUPFAM" id="SSF51717">
    <property type="entry name" value="Dihydropteroate synthetase-like"/>
    <property type="match status" value="1"/>
</dbReference>
<dbReference type="OrthoDB" id="9803687at2"/>
<evidence type="ECO:0000259" key="15">
    <source>
        <dbReference type="PROSITE" id="PS51332"/>
    </source>
</evidence>
<evidence type="ECO:0000256" key="5">
    <source>
        <dbReference type="ARBA" id="ARBA00022691"/>
    </source>
</evidence>
<evidence type="ECO:0000256" key="2">
    <source>
        <dbReference type="ARBA" id="ARBA00022603"/>
    </source>
</evidence>
<sequence>MTTNTSTNFVNVGERTNVTGSAAFKKMILAGDYTRAVEVARSQVENGAQVVDVNMDEGLLDAEYAMTTFLKLIAAEPDIARVPIMIDSSKWSVIEAGLKCVSGKPIVNSISMKEGEEAFLHYARRCMAYGAAVVVMAFDEVGQADTKERKVEICARAYDLLMGIGFPPEDIIFDPNVFAVATGIEEHNNYGVDFIEACRAIKARCPHVHISGGLSNLSFSFRGNEPVRRAMHSVFLYHAIPAGMDMAIVNAGQLDVYDTIDPELRQACEDVVLNRDPEAGERLVALAERYRGTDAVAEKQAAEWRSLPVTKRLEYALVKGIDAHVVDDTEECRQQFARPIEVIEGPLMDGMNVVGDLFGSGKMFLPQVVKSARVMKKAVAHLLPFIEAAKEPGAKGKGKIVLATVKGDVHDIGKNIVGVVLQCNGFEVVDLGVMVPWAKIIASAVEHDADMIGLSGLITPSLDEMVTVGEEMQRAGMTMPLLIGGATTSKVHTALRIAPAYEGPVVHVLDASRAVGVATTLVSDTQRDPYVAQVAADYEAVRKAREGKGSNALLPLEEARARGFVADMALKAGDPKQPGLHVYQDWDLSDLRDYIDWTPFFRAWELAGNFPAILTDEVVGESASGLYADAQAMLDTIIAEKWLTARGVAALWPCRRDGDDVILTAKGEEARIPFLRQQIAKREGRANMCLADFVDPAGDWIGGFAVGIHGIDAHIERFRAGHDDYNDILLKALADRLAEAFAERLHAHVRTDLWGYAAGEQLTNEALIREQYRGIRPAPGYPACPEHSIKRTLFDLLGAEQAVGLELTDSFAMLPTAAVSGFYFGHAQAEYFGVARIGEDQVADYATRRGIDVAQATRWLRPNLD</sequence>
<dbReference type="InterPro" id="IPR000489">
    <property type="entry name" value="Pterin-binding_dom"/>
</dbReference>
<dbReference type="FunFam" id="3.20.20.20:FF:000002">
    <property type="entry name" value="Methionine synthase"/>
    <property type="match status" value="1"/>
</dbReference>
<dbReference type="InterPro" id="IPR036594">
    <property type="entry name" value="Meth_synthase_dom"/>
</dbReference>
<dbReference type="Gene3D" id="3.40.50.280">
    <property type="entry name" value="Cobalamin-binding domain"/>
    <property type="match status" value="1"/>
</dbReference>
<feature type="domain" description="B12-binding N-terminal" evidence="16">
    <location>
        <begin position="300"/>
        <end position="394"/>
    </location>
</feature>
<reference evidence="17 18" key="1">
    <citation type="submission" date="2014-11" db="EMBL/GenBank/DDBJ databases">
        <title>Whole genome shotgun sequence of Sphingomonas parapaucimobilis NBRC 15100.</title>
        <authorList>
            <person name="Katano-Makiyama Y."/>
            <person name="Hosoyama A."/>
            <person name="Hashimoto M."/>
            <person name="Hosoyama Y."/>
            <person name="Noguchi M."/>
            <person name="Numata M."/>
            <person name="Tsuchikane K."/>
            <person name="Hirakata S."/>
            <person name="Uohara A."/>
            <person name="Shimodaira J."/>
            <person name="Ohji S."/>
            <person name="Ichikawa N."/>
            <person name="Kimura A."/>
            <person name="Yamazoe A."/>
            <person name="Fujita N."/>
        </authorList>
    </citation>
    <scope>NUCLEOTIDE SEQUENCE [LARGE SCALE GENOMIC DNA]</scope>
    <source>
        <strain evidence="17 18">NBRC 15100</strain>
    </source>
</reference>
<dbReference type="GO" id="GO:0008705">
    <property type="term" value="F:methionine synthase activity"/>
    <property type="evidence" value="ECO:0007669"/>
    <property type="project" value="UniProtKB-UniRule"/>
</dbReference>
<dbReference type="Gene3D" id="3.10.196.10">
    <property type="entry name" value="Vitamin B12-dependent methionine synthase, activation domain"/>
    <property type="match status" value="1"/>
</dbReference>
<dbReference type="InterPro" id="IPR004223">
    <property type="entry name" value="VitB12-dep_Met_synth_activ_dom"/>
</dbReference>
<comment type="cofactor">
    <cofactor evidence="10">
        <name>methylcob(III)alamin</name>
        <dbReference type="ChEBI" id="CHEBI:28115"/>
    </cofactor>
</comment>
<feature type="domain" description="Pterin-binding" evidence="13">
    <location>
        <begin position="9"/>
        <end position="269"/>
    </location>
</feature>
<feature type="binding site" evidence="11">
    <location>
        <begin position="831"/>
        <end position="832"/>
    </location>
    <ligand>
        <name>S-adenosyl-L-methionine</name>
        <dbReference type="ChEBI" id="CHEBI:59789"/>
    </ligand>
</feature>
<keyword evidence="5 11" id="KW-0949">S-adenosyl-L-methionine</keyword>
<evidence type="ECO:0000313" key="17">
    <source>
        <dbReference type="EMBL" id="GAM00282.1"/>
    </source>
</evidence>
<feature type="binding site" evidence="11">
    <location>
        <position position="455"/>
    </location>
    <ligand>
        <name>methylcob(III)alamin</name>
        <dbReference type="ChEBI" id="CHEBI:28115"/>
    </ligand>
</feature>
<feature type="binding site" evidence="11">
    <location>
        <position position="344"/>
    </location>
    <ligand>
        <name>methylcob(III)alamin</name>
        <dbReference type="ChEBI" id="CHEBI:28115"/>
    </ligand>
</feature>
<dbReference type="InterPro" id="IPR006158">
    <property type="entry name" value="Cobalamin-bd"/>
</dbReference>
<dbReference type="SMART" id="SM01018">
    <property type="entry name" value="B12-binding_2"/>
    <property type="match status" value="1"/>
</dbReference>
<comment type="similarity">
    <text evidence="1">Belongs to the vitamin-B12 dependent methionine synthase family.</text>
</comment>
<feature type="binding site" evidence="11">
    <location>
        <position position="511"/>
    </location>
    <ligand>
        <name>methylcob(III)alamin</name>
        <dbReference type="ChEBI" id="CHEBI:28115"/>
    </ligand>
</feature>
<keyword evidence="8" id="KW-0170">Cobalt</keyword>
<feature type="domain" description="B12-binding" evidence="15">
    <location>
        <begin position="397"/>
        <end position="532"/>
    </location>
</feature>
<dbReference type="PROSITE" id="PS51337">
    <property type="entry name" value="B12_BINDING_NTER"/>
    <property type="match status" value="1"/>
</dbReference>
<dbReference type="PROSITE" id="PS50974">
    <property type="entry name" value="ADOMET_ACTIVATION"/>
    <property type="match status" value="1"/>
</dbReference>
<dbReference type="FunFam" id="1.10.1240.10:FF:000001">
    <property type="entry name" value="Methionine synthase"/>
    <property type="match status" value="1"/>
</dbReference>
<keyword evidence="7" id="KW-0677">Repeat</keyword>
<keyword evidence="2 12" id="KW-0489">Methyltransferase</keyword>
<dbReference type="GO" id="GO:0031419">
    <property type="term" value="F:cobalamin binding"/>
    <property type="evidence" value="ECO:0007669"/>
    <property type="project" value="UniProtKB-KW"/>
</dbReference>
<dbReference type="EC" id="2.1.1.13" evidence="9"/>
<dbReference type="AlphaFoldDB" id="A0A0A1W577"/>
<dbReference type="CDD" id="cd02069">
    <property type="entry name" value="methionine_synthase_B12_BD"/>
    <property type="match status" value="1"/>
</dbReference>
<dbReference type="SUPFAM" id="SSF52242">
    <property type="entry name" value="Cobalamin (vitamin B12)-binding domain"/>
    <property type="match status" value="1"/>
</dbReference>
<dbReference type="Proteomes" id="UP000032305">
    <property type="component" value="Unassembled WGS sequence"/>
</dbReference>
<feature type="binding site" evidence="11">
    <location>
        <begin position="407"/>
        <end position="411"/>
    </location>
    <ligand>
        <name>methylcob(III)alamin</name>
        <dbReference type="ChEBI" id="CHEBI:28115"/>
    </ligand>
</feature>
<dbReference type="InterPro" id="IPR033706">
    <property type="entry name" value="Met_synthase_B12-bd"/>
</dbReference>
<evidence type="ECO:0000256" key="8">
    <source>
        <dbReference type="ARBA" id="ARBA00023285"/>
    </source>
</evidence>
<evidence type="ECO:0000256" key="1">
    <source>
        <dbReference type="ARBA" id="ARBA00010398"/>
    </source>
</evidence>
<dbReference type="Pfam" id="PF02607">
    <property type="entry name" value="B12-binding_2"/>
    <property type="match status" value="1"/>
</dbReference>
<evidence type="ECO:0000256" key="6">
    <source>
        <dbReference type="ARBA" id="ARBA00022723"/>
    </source>
</evidence>
<evidence type="ECO:0000259" key="13">
    <source>
        <dbReference type="PROSITE" id="PS50972"/>
    </source>
</evidence>
<dbReference type="PIRSF" id="PIRSF000381">
    <property type="entry name" value="MetH"/>
    <property type="match status" value="1"/>
</dbReference>
<evidence type="ECO:0000256" key="10">
    <source>
        <dbReference type="PIRSR" id="PIRSR000381-1"/>
    </source>
</evidence>